<reference evidence="1" key="2">
    <citation type="submission" date="2019-03" db="EMBL/GenBank/DDBJ databases">
        <authorList>
            <person name="Chen S.-C."/>
            <person name="Wu S.-Y."/>
            <person name="Lai M.-C."/>
        </authorList>
    </citation>
    <scope>NUCLEOTIDE SEQUENCE</scope>
    <source>
        <strain evidence="1">ML15</strain>
    </source>
</reference>
<evidence type="ECO:0000313" key="1">
    <source>
        <dbReference type="EMBL" id="QYZ78224.1"/>
    </source>
</evidence>
<accession>A0A8G1EFK2</accession>
<proteinExistence type="predicted"/>
<sequence>MAAGHPDRDRRIDWEAAKTRCLSVLRQRAERGEAGLSNAEIRQFTRLDRYQVVRLMKELQREDPAVVREGVGKGSRYRYHG</sequence>
<evidence type="ECO:0000313" key="2">
    <source>
        <dbReference type="Proteomes" id="UP000826709"/>
    </source>
</evidence>
<dbReference type="OrthoDB" id="374903at2157"/>
<dbReference type="AlphaFoldDB" id="A0A8G1EFK2"/>
<name>A0A8G1EFK2_9EURY</name>
<dbReference type="RefSeq" id="WP_220681966.1">
    <property type="nucleotide sequence ID" value="NZ_CP037968.1"/>
</dbReference>
<keyword evidence="2" id="KW-1185">Reference proteome</keyword>
<dbReference type="EMBL" id="CP037968">
    <property type="protein sequence ID" value="QYZ78224.1"/>
    <property type="molecule type" value="Genomic_DNA"/>
</dbReference>
<gene>
    <name evidence="1" type="ORF">E2N92_01655</name>
</gene>
<organism evidence="1 2">
    <name type="scientific">Methanofollis formosanus</name>
    <dbReference type="NCBI Taxonomy" id="299308"/>
    <lineage>
        <taxon>Archaea</taxon>
        <taxon>Methanobacteriati</taxon>
        <taxon>Methanobacteriota</taxon>
        <taxon>Stenosarchaea group</taxon>
        <taxon>Methanomicrobia</taxon>
        <taxon>Methanomicrobiales</taxon>
        <taxon>Methanomicrobiaceae</taxon>
        <taxon>Methanofollis</taxon>
    </lineage>
</organism>
<dbReference type="KEGG" id="mfk:E2N92_01655"/>
<dbReference type="Proteomes" id="UP000826709">
    <property type="component" value="Chromosome"/>
</dbReference>
<protein>
    <submittedName>
        <fullName evidence="1">Uncharacterized protein</fullName>
    </submittedName>
</protein>
<reference evidence="1" key="1">
    <citation type="journal article" date="2005" name="Int. J. Syst. Evol. Microbiol.">
        <title>Methanofollis formosanus sp. nov., isolated from a fish pond.</title>
        <authorList>
            <person name="Wu S.Y."/>
            <person name="Chen S.C."/>
            <person name="Lai M.C."/>
        </authorList>
    </citation>
    <scope>NUCLEOTIDE SEQUENCE</scope>
    <source>
        <strain evidence="1">ML15</strain>
    </source>
</reference>